<accession>A0A9P6VZZ7</accession>
<gene>
    <name evidence="2" type="ORF">C6P46_004466</name>
</gene>
<proteinExistence type="predicted"/>
<dbReference type="EMBL" id="PUHQ01000041">
    <property type="protein sequence ID" value="KAG0660782.1"/>
    <property type="molecule type" value="Genomic_DNA"/>
</dbReference>
<dbReference type="SUPFAM" id="SSF69065">
    <property type="entry name" value="RNase III domain-like"/>
    <property type="match status" value="1"/>
</dbReference>
<dbReference type="GO" id="GO:0004525">
    <property type="term" value="F:ribonuclease III activity"/>
    <property type="evidence" value="ECO:0007669"/>
    <property type="project" value="InterPro"/>
</dbReference>
<dbReference type="OrthoDB" id="2529749at2759"/>
<feature type="compositionally biased region" description="Polar residues" evidence="1">
    <location>
        <begin position="287"/>
        <end position="298"/>
    </location>
</feature>
<protein>
    <submittedName>
        <fullName evidence="2">Uncharacterized protein</fullName>
    </submittedName>
</protein>
<sequence length="298" mass="32070">MLAAQARLHANIRTSVRLAVDSVLAPISLRRLRECQLRPVYGHINHLDSASPGLFTAYRSLLQSNATFAQIALVYDSDAQLEPPFPLTFAAHRAELNDTARKNLGKAFEAHFGGLHVDGQGGTADLWLENVFSVLCKWADEQIRDLSSAGRGRNTPDDHLARFAAARDPPPQAAPTACACWKRGLSLHVKEHGTRFQIQVTHSFKAQLDLAGDDGPTFVANAPTRKAAENETARLALLELDSEASRALQHSCGISAANNTDSVASGDGKSSSSSSIGQKRPRESTPGDDTTSTQIVRA</sequence>
<reference evidence="2 3" key="1">
    <citation type="submission" date="2020-11" db="EMBL/GenBank/DDBJ databases">
        <title>Kefir isolates.</title>
        <authorList>
            <person name="Marcisauskas S."/>
            <person name="Kim Y."/>
            <person name="Blasche S."/>
        </authorList>
    </citation>
    <scope>NUCLEOTIDE SEQUENCE [LARGE SCALE GENOMIC DNA]</scope>
    <source>
        <strain evidence="2 3">KR</strain>
    </source>
</reference>
<dbReference type="InterPro" id="IPR036389">
    <property type="entry name" value="RNase_III_sf"/>
</dbReference>
<evidence type="ECO:0000313" key="3">
    <source>
        <dbReference type="Proteomes" id="UP000777482"/>
    </source>
</evidence>
<keyword evidence="3" id="KW-1185">Reference proteome</keyword>
<dbReference type="Gene3D" id="1.10.1520.10">
    <property type="entry name" value="Ribonuclease III domain"/>
    <property type="match status" value="1"/>
</dbReference>
<feature type="region of interest" description="Disordered" evidence="1">
    <location>
        <begin position="257"/>
        <end position="298"/>
    </location>
</feature>
<name>A0A9P6VZZ7_RHOMI</name>
<dbReference type="Proteomes" id="UP000777482">
    <property type="component" value="Unassembled WGS sequence"/>
</dbReference>
<evidence type="ECO:0000256" key="1">
    <source>
        <dbReference type="SAM" id="MobiDB-lite"/>
    </source>
</evidence>
<comment type="caution">
    <text evidence="2">The sequence shown here is derived from an EMBL/GenBank/DDBJ whole genome shotgun (WGS) entry which is preliminary data.</text>
</comment>
<organism evidence="2 3">
    <name type="scientific">Rhodotorula mucilaginosa</name>
    <name type="common">Yeast</name>
    <name type="synonym">Rhodotorula rubra</name>
    <dbReference type="NCBI Taxonomy" id="5537"/>
    <lineage>
        <taxon>Eukaryota</taxon>
        <taxon>Fungi</taxon>
        <taxon>Dikarya</taxon>
        <taxon>Basidiomycota</taxon>
        <taxon>Pucciniomycotina</taxon>
        <taxon>Microbotryomycetes</taxon>
        <taxon>Sporidiobolales</taxon>
        <taxon>Sporidiobolaceae</taxon>
        <taxon>Rhodotorula</taxon>
    </lineage>
</organism>
<dbReference type="AlphaFoldDB" id="A0A9P6VZZ7"/>
<dbReference type="GO" id="GO:0006396">
    <property type="term" value="P:RNA processing"/>
    <property type="evidence" value="ECO:0007669"/>
    <property type="project" value="InterPro"/>
</dbReference>
<evidence type="ECO:0000313" key="2">
    <source>
        <dbReference type="EMBL" id="KAG0660782.1"/>
    </source>
</evidence>